<dbReference type="OrthoDB" id="1100079at2"/>
<accession>A0A1I2ES38</accession>
<feature type="domain" description="SusD-like N-terminal" evidence="8">
    <location>
        <begin position="97"/>
        <end position="253"/>
    </location>
</feature>
<evidence type="ECO:0000256" key="6">
    <source>
        <dbReference type="SAM" id="MobiDB-lite"/>
    </source>
</evidence>
<reference evidence="9 10" key="1">
    <citation type="submission" date="2016-10" db="EMBL/GenBank/DDBJ databases">
        <authorList>
            <person name="de Groot N.N."/>
        </authorList>
    </citation>
    <scope>NUCLEOTIDE SEQUENCE [LARGE SCALE GENOMIC DNA]</scope>
    <source>
        <strain evidence="9 10">DSM 19012</strain>
    </source>
</reference>
<dbReference type="Pfam" id="PF14322">
    <property type="entry name" value="SusD-like_3"/>
    <property type="match status" value="1"/>
</dbReference>
<feature type="domain" description="RagB/SusD" evidence="7">
    <location>
        <begin position="368"/>
        <end position="519"/>
    </location>
</feature>
<dbReference type="EMBL" id="FONA01000024">
    <property type="protein sequence ID" value="SFE95286.1"/>
    <property type="molecule type" value="Genomic_DNA"/>
</dbReference>
<dbReference type="AlphaFoldDB" id="A0A1I2ES38"/>
<dbReference type="InParanoid" id="A0A1I2ES38"/>
<keyword evidence="5" id="KW-0998">Cell outer membrane</keyword>
<dbReference type="GO" id="GO:0009279">
    <property type="term" value="C:cell outer membrane"/>
    <property type="evidence" value="ECO:0007669"/>
    <property type="project" value="UniProtKB-SubCell"/>
</dbReference>
<keyword evidence="10" id="KW-1185">Reference proteome</keyword>
<organism evidence="9 10">
    <name type="scientific">Thermophagus xiamenensis</name>
    <dbReference type="NCBI Taxonomy" id="385682"/>
    <lineage>
        <taxon>Bacteria</taxon>
        <taxon>Pseudomonadati</taxon>
        <taxon>Bacteroidota</taxon>
        <taxon>Bacteroidia</taxon>
        <taxon>Marinilabiliales</taxon>
        <taxon>Marinilabiliaceae</taxon>
        <taxon>Thermophagus</taxon>
    </lineage>
</organism>
<dbReference type="Pfam" id="PF07980">
    <property type="entry name" value="SusD_RagB"/>
    <property type="match status" value="1"/>
</dbReference>
<dbReference type="PROSITE" id="PS51257">
    <property type="entry name" value="PROKAR_LIPOPROTEIN"/>
    <property type="match status" value="1"/>
</dbReference>
<sequence length="535" mass="59991">MNRKYIIALFFPALLSFIGCEDNLDTKPDGDIVTSEQKEEVVANDPKKAEASVNAVFAQFSQYMPNYDAFGDVERHNDFGYPSIMLFTDANGYDVISDDNGYNWTGNSLEFSDRVYTSYESQMVWNDMYAIIRATNNVIGAISSDTEDATSKFYLAQGLATRAFSYWVLAQLYQFNYVGNETEPCVPIITPENIDIAAIDGVRRSTVKEVYDLINSDLNTAIGLLEDAESEGVTRADKRYISLAVAYGLRARVNLTMQKWSEAAQDAQSAIDHSEATPASIDDVSKPAFWSADESNWMWGIIIAETDRVVTSGIVNWISHMGSLNYGYAWYSKGKQINKILYESINSSDIRKGWWLDENSTSANLTDEAQAVIDKYSFAPYTQVKFAPYKEEVATSTNANDIPLMRIEEMYLILAEAQAMSGGDGATTLENFIKEYRDPDYVCEASSPEEIQKEVFRHRRIELWGEGLNWFDVMRLKTGVDRRGAGYPNATMVFNIAPDDPILLWRIPEAEIQANPGLTDGDNNPATPLPTPVEE</sequence>
<comment type="subcellular location">
    <subcellularLocation>
        <location evidence="1">Cell outer membrane</location>
    </subcellularLocation>
</comment>
<protein>
    <submittedName>
        <fullName evidence="9">SusD family protein</fullName>
    </submittedName>
</protein>
<evidence type="ECO:0000259" key="8">
    <source>
        <dbReference type="Pfam" id="PF14322"/>
    </source>
</evidence>
<proteinExistence type="inferred from homology"/>
<dbReference type="InterPro" id="IPR012944">
    <property type="entry name" value="SusD_RagB_dom"/>
</dbReference>
<name>A0A1I2ES38_9BACT</name>
<dbReference type="Proteomes" id="UP000181976">
    <property type="component" value="Unassembled WGS sequence"/>
</dbReference>
<feature type="region of interest" description="Disordered" evidence="6">
    <location>
        <begin position="514"/>
        <end position="535"/>
    </location>
</feature>
<gene>
    <name evidence="9" type="ORF">SAMN05444380_1246</name>
</gene>
<evidence type="ECO:0000256" key="2">
    <source>
        <dbReference type="ARBA" id="ARBA00006275"/>
    </source>
</evidence>
<evidence type="ECO:0000256" key="3">
    <source>
        <dbReference type="ARBA" id="ARBA00022729"/>
    </source>
</evidence>
<dbReference type="InterPro" id="IPR033985">
    <property type="entry name" value="SusD-like_N"/>
</dbReference>
<dbReference type="STRING" id="385682.SAMN05444380_1246"/>
<dbReference type="SUPFAM" id="SSF48452">
    <property type="entry name" value="TPR-like"/>
    <property type="match status" value="1"/>
</dbReference>
<comment type="similarity">
    <text evidence="2">Belongs to the SusD family.</text>
</comment>
<dbReference type="Gene3D" id="1.25.40.390">
    <property type="match status" value="1"/>
</dbReference>
<dbReference type="eggNOG" id="COG3193">
    <property type="taxonomic scope" value="Bacteria"/>
</dbReference>
<evidence type="ECO:0000313" key="9">
    <source>
        <dbReference type="EMBL" id="SFE95286.1"/>
    </source>
</evidence>
<evidence type="ECO:0000256" key="5">
    <source>
        <dbReference type="ARBA" id="ARBA00023237"/>
    </source>
</evidence>
<dbReference type="RefSeq" id="WP_010527446.1">
    <property type="nucleotide sequence ID" value="NZ_AFSL01000046.1"/>
</dbReference>
<evidence type="ECO:0000259" key="7">
    <source>
        <dbReference type="Pfam" id="PF07980"/>
    </source>
</evidence>
<evidence type="ECO:0000256" key="4">
    <source>
        <dbReference type="ARBA" id="ARBA00023136"/>
    </source>
</evidence>
<evidence type="ECO:0000313" key="10">
    <source>
        <dbReference type="Proteomes" id="UP000181976"/>
    </source>
</evidence>
<keyword evidence="3" id="KW-0732">Signal</keyword>
<keyword evidence="4" id="KW-0472">Membrane</keyword>
<dbReference type="InterPro" id="IPR011990">
    <property type="entry name" value="TPR-like_helical_dom_sf"/>
</dbReference>
<evidence type="ECO:0000256" key="1">
    <source>
        <dbReference type="ARBA" id="ARBA00004442"/>
    </source>
</evidence>